<gene>
    <name evidence="1" type="ORF">HOP12_02685</name>
</gene>
<evidence type="ECO:0000313" key="1">
    <source>
        <dbReference type="EMBL" id="NOT33056.1"/>
    </source>
</evidence>
<name>A0A849SF32_UNCEI</name>
<reference evidence="1 2" key="1">
    <citation type="submission" date="2020-04" db="EMBL/GenBank/DDBJ databases">
        <title>Metagenomic profiling of ammonia- and methane-oxidizing microorganisms in a Dutch drinking water treatment plant.</title>
        <authorList>
            <person name="Poghosyan L."/>
            <person name="Leucker S."/>
        </authorList>
    </citation>
    <scope>NUCLEOTIDE SEQUENCE [LARGE SCALE GENOMIC DNA]</scope>
    <source>
        <strain evidence="1">S-RSF-IL-03</strain>
    </source>
</reference>
<dbReference type="EMBL" id="JABFRW010000026">
    <property type="protein sequence ID" value="NOT33056.1"/>
    <property type="molecule type" value="Genomic_DNA"/>
</dbReference>
<protein>
    <submittedName>
        <fullName evidence="1">Uncharacterized protein</fullName>
    </submittedName>
</protein>
<accession>A0A849SF32</accession>
<dbReference type="Proteomes" id="UP000580839">
    <property type="component" value="Unassembled WGS sequence"/>
</dbReference>
<proteinExistence type="predicted"/>
<evidence type="ECO:0000313" key="2">
    <source>
        <dbReference type="Proteomes" id="UP000580839"/>
    </source>
</evidence>
<organism evidence="1 2">
    <name type="scientific">Eiseniibacteriota bacterium</name>
    <dbReference type="NCBI Taxonomy" id="2212470"/>
    <lineage>
        <taxon>Bacteria</taxon>
        <taxon>Candidatus Eiseniibacteriota</taxon>
    </lineage>
</organism>
<comment type="caution">
    <text evidence="1">The sequence shown here is derived from an EMBL/GenBank/DDBJ whole genome shotgun (WGS) entry which is preliminary data.</text>
</comment>
<sequence>MTPMTDRILFARVRGSVADIINAGIDLLPHFEMAAITVLESAEEPAEVPGIRRRLRAEGVRAGRHRGAILLLPGDLEHLASVGMLLGGDEIFLMAEWIEEFEPFPGRISGDACDFAEVTPLGLEEWMVDTQCIAALGDTRGVNFATFDVELDRKLRARFPAPKD</sequence>
<dbReference type="AlphaFoldDB" id="A0A849SF32"/>